<dbReference type="GO" id="GO:0046872">
    <property type="term" value="F:metal ion binding"/>
    <property type="evidence" value="ECO:0007669"/>
    <property type="project" value="UniProtKB-KW"/>
</dbReference>
<dbReference type="AlphaFoldDB" id="A0A081FZH7"/>
<dbReference type="Proteomes" id="UP000028252">
    <property type="component" value="Unassembled WGS sequence"/>
</dbReference>
<dbReference type="Gene3D" id="3.10.20.30">
    <property type="match status" value="1"/>
</dbReference>
<evidence type="ECO:0000256" key="2">
    <source>
        <dbReference type="ARBA" id="ARBA00022714"/>
    </source>
</evidence>
<comment type="caution">
    <text evidence="9">The sequence shown here is derived from an EMBL/GenBank/DDBJ whole genome shotgun (WGS) entry which is preliminary data.</text>
</comment>
<dbReference type="PANTHER" id="PTHR47354">
    <property type="entry name" value="NADH OXIDOREDUCTASE HCR"/>
    <property type="match status" value="1"/>
</dbReference>
<keyword evidence="6" id="KW-0411">Iron-sulfur</keyword>
<evidence type="ECO:0000256" key="4">
    <source>
        <dbReference type="ARBA" id="ARBA00023002"/>
    </source>
</evidence>
<accession>A0A081FZH7</accession>
<dbReference type="InterPro" id="IPR012675">
    <property type="entry name" value="Beta-grasp_dom_sf"/>
</dbReference>
<dbReference type="CDD" id="cd06185">
    <property type="entry name" value="PDR_like"/>
    <property type="match status" value="1"/>
</dbReference>
<protein>
    <submittedName>
        <fullName evidence="9">Flavodoxin reductases (Ferredoxin-NADPH reductases) family 1</fullName>
        <ecNumber evidence="9">1.14.13.-</ecNumber>
    </submittedName>
</protein>
<evidence type="ECO:0000313" key="10">
    <source>
        <dbReference type="Proteomes" id="UP000028252"/>
    </source>
</evidence>
<dbReference type="PROSITE" id="PS51085">
    <property type="entry name" value="2FE2S_FER_2"/>
    <property type="match status" value="1"/>
</dbReference>
<dbReference type="Gene3D" id="2.40.30.10">
    <property type="entry name" value="Translation factors"/>
    <property type="match status" value="1"/>
</dbReference>
<dbReference type="GO" id="GO:0051537">
    <property type="term" value="F:2 iron, 2 sulfur cluster binding"/>
    <property type="evidence" value="ECO:0007669"/>
    <property type="project" value="UniProtKB-KW"/>
</dbReference>
<keyword evidence="1" id="KW-0285">Flavoprotein</keyword>
<dbReference type="SUPFAM" id="SSF54292">
    <property type="entry name" value="2Fe-2S ferredoxin-like"/>
    <property type="match status" value="1"/>
</dbReference>
<dbReference type="InterPro" id="IPR036010">
    <property type="entry name" value="2Fe-2S_ferredoxin-like_sf"/>
</dbReference>
<dbReference type="STRING" id="1232683.ADIMK_1903"/>
<name>A0A081FZH7_9GAMM</name>
<gene>
    <name evidence="9" type="ORF">ADIMK_1903</name>
</gene>
<keyword evidence="5" id="KW-0408">Iron</keyword>
<feature type="domain" description="FAD-binding FR-type" evidence="8">
    <location>
        <begin position="7"/>
        <end position="108"/>
    </location>
</feature>
<dbReference type="PROSITE" id="PS51384">
    <property type="entry name" value="FAD_FR"/>
    <property type="match status" value="1"/>
</dbReference>
<dbReference type="SUPFAM" id="SSF63380">
    <property type="entry name" value="Riboflavin synthase domain-like"/>
    <property type="match status" value="1"/>
</dbReference>
<organism evidence="9 10">
    <name type="scientific">Marinobacterium lacunae</name>
    <dbReference type="NCBI Taxonomy" id="1232683"/>
    <lineage>
        <taxon>Bacteria</taxon>
        <taxon>Pseudomonadati</taxon>
        <taxon>Pseudomonadota</taxon>
        <taxon>Gammaproteobacteria</taxon>
        <taxon>Oceanospirillales</taxon>
        <taxon>Oceanospirillaceae</taxon>
        <taxon>Marinobacterium</taxon>
    </lineage>
</organism>
<dbReference type="InterPro" id="IPR001433">
    <property type="entry name" value="OxRdtase_FAD/NAD-bd"/>
</dbReference>
<dbReference type="PRINTS" id="PR00409">
    <property type="entry name" value="PHDIOXRDTASE"/>
</dbReference>
<dbReference type="OrthoDB" id="4258484at2"/>
<evidence type="ECO:0000259" key="8">
    <source>
        <dbReference type="PROSITE" id="PS51384"/>
    </source>
</evidence>
<dbReference type="Pfam" id="PF00175">
    <property type="entry name" value="NAD_binding_1"/>
    <property type="match status" value="1"/>
</dbReference>
<dbReference type="PROSITE" id="PS00197">
    <property type="entry name" value="2FE2S_FER_1"/>
    <property type="match status" value="1"/>
</dbReference>
<keyword evidence="10" id="KW-1185">Reference proteome</keyword>
<sequence>MTSSINETLIRATVTRRENQTDDIALFELSAADGSALPPFQAGAHIDVILDDDTIRQYSLSNAPGEGVYRLGILNDPNSRGGSKRIHAELETGAELTISAPRNHFPLELAASHSLLIGGGIGITPMIAMAYALKAAGRSFELHYCSRSESKAAFLAELKREFGEQLVLHFDDAGDAARIDPKALCQDAVQGSHVYVCGPGGFMDWVIEQSKAAGLPDAQIHFEYFSAEVDISGEAFEVFAETSGVTVQVGPNESIATALKAAGVKVQMSCEEGVCGTCICDVLEGTPDHRDHFLTEEEKEDNDQIALCCSRAKSARLVIDI</sequence>
<feature type="domain" description="2Fe-2S ferredoxin-type" evidence="7">
    <location>
        <begin position="234"/>
        <end position="321"/>
    </location>
</feature>
<dbReference type="EMBL" id="JMQN01000023">
    <property type="protein sequence ID" value="KEA63932.1"/>
    <property type="molecule type" value="Genomic_DNA"/>
</dbReference>
<dbReference type="RefSeq" id="WP_051692810.1">
    <property type="nucleotide sequence ID" value="NZ_JMQN01000023.1"/>
</dbReference>
<evidence type="ECO:0000256" key="1">
    <source>
        <dbReference type="ARBA" id="ARBA00022630"/>
    </source>
</evidence>
<evidence type="ECO:0000313" key="9">
    <source>
        <dbReference type="EMBL" id="KEA63932.1"/>
    </source>
</evidence>
<keyword evidence="4 9" id="KW-0560">Oxidoreductase</keyword>
<dbReference type="InterPro" id="IPR006058">
    <property type="entry name" value="2Fe2S_fd_BS"/>
</dbReference>
<dbReference type="eggNOG" id="COG1018">
    <property type="taxonomic scope" value="Bacteria"/>
</dbReference>
<dbReference type="InterPro" id="IPR017927">
    <property type="entry name" value="FAD-bd_FR_type"/>
</dbReference>
<dbReference type="PANTHER" id="PTHR47354:SF1">
    <property type="entry name" value="CARNITINE MONOOXYGENASE REDUCTASE SUBUNIT"/>
    <property type="match status" value="1"/>
</dbReference>
<dbReference type="CDD" id="cd00207">
    <property type="entry name" value="fer2"/>
    <property type="match status" value="1"/>
</dbReference>
<evidence type="ECO:0000256" key="3">
    <source>
        <dbReference type="ARBA" id="ARBA00022723"/>
    </source>
</evidence>
<dbReference type="InterPro" id="IPR017938">
    <property type="entry name" value="Riboflavin_synthase-like_b-brl"/>
</dbReference>
<evidence type="ECO:0000259" key="7">
    <source>
        <dbReference type="PROSITE" id="PS51085"/>
    </source>
</evidence>
<proteinExistence type="predicted"/>
<dbReference type="InterPro" id="IPR001041">
    <property type="entry name" value="2Fe-2S_ferredoxin-type"/>
</dbReference>
<dbReference type="Pfam" id="PF00111">
    <property type="entry name" value="Fer2"/>
    <property type="match status" value="1"/>
</dbReference>
<dbReference type="PATRIC" id="fig|1232683.4.peg.1872"/>
<dbReference type="GO" id="GO:0016491">
    <property type="term" value="F:oxidoreductase activity"/>
    <property type="evidence" value="ECO:0007669"/>
    <property type="project" value="UniProtKB-KW"/>
</dbReference>
<dbReference type="Gene3D" id="3.40.50.80">
    <property type="entry name" value="Nucleotide-binding domain of ferredoxin-NADP reductase (FNR) module"/>
    <property type="match status" value="1"/>
</dbReference>
<dbReference type="InterPro" id="IPR050415">
    <property type="entry name" value="MRET"/>
</dbReference>
<evidence type="ECO:0000256" key="6">
    <source>
        <dbReference type="ARBA" id="ARBA00023014"/>
    </source>
</evidence>
<dbReference type="EC" id="1.14.13.-" evidence="9"/>
<keyword evidence="3" id="KW-0479">Metal-binding</keyword>
<dbReference type="SUPFAM" id="SSF52343">
    <property type="entry name" value="Ferredoxin reductase-like, C-terminal NADP-linked domain"/>
    <property type="match status" value="1"/>
</dbReference>
<evidence type="ECO:0000256" key="5">
    <source>
        <dbReference type="ARBA" id="ARBA00023004"/>
    </source>
</evidence>
<keyword evidence="2" id="KW-0001">2Fe-2S</keyword>
<dbReference type="InterPro" id="IPR039261">
    <property type="entry name" value="FNR_nucleotide-bd"/>
</dbReference>
<reference evidence="9 10" key="1">
    <citation type="submission" date="2014-04" db="EMBL/GenBank/DDBJ databases">
        <title>Marinobacterium kochiensis sp. nov., isolated from sediment sample collected from Kochi backwaters in Kerala, India.</title>
        <authorList>
            <person name="Singh A."/>
            <person name="Pinnaka A.K."/>
        </authorList>
    </citation>
    <scope>NUCLEOTIDE SEQUENCE [LARGE SCALE GENOMIC DNA]</scope>
    <source>
        <strain evidence="9 10">AK27</strain>
    </source>
</reference>